<reference evidence="2" key="2">
    <citation type="submission" date="2015-01" db="EMBL/GenBank/DDBJ databases">
        <title>Evolutionary Origins and Diversification of the Mycorrhizal Mutualists.</title>
        <authorList>
            <consortium name="DOE Joint Genome Institute"/>
            <consortium name="Mycorrhizal Genomics Consortium"/>
            <person name="Kohler A."/>
            <person name="Kuo A."/>
            <person name="Nagy L.G."/>
            <person name="Floudas D."/>
            <person name="Copeland A."/>
            <person name="Barry K.W."/>
            <person name="Cichocki N."/>
            <person name="Veneault-Fourrey C."/>
            <person name="LaButti K."/>
            <person name="Lindquist E.A."/>
            <person name="Lipzen A."/>
            <person name="Lundell T."/>
            <person name="Morin E."/>
            <person name="Murat C."/>
            <person name="Riley R."/>
            <person name="Ohm R."/>
            <person name="Sun H."/>
            <person name="Tunlid A."/>
            <person name="Henrissat B."/>
            <person name="Grigoriev I.V."/>
            <person name="Hibbett D.S."/>
            <person name="Martin F."/>
        </authorList>
    </citation>
    <scope>NUCLEOTIDE SEQUENCE [LARGE SCALE GENOMIC DNA]</scope>
    <source>
        <strain evidence="2">UH-Slu-Lm8-n1</strain>
    </source>
</reference>
<evidence type="ECO:0000313" key="1">
    <source>
        <dbReference type="EMBL" id="KIK32002.1"/>
    </source>
</evidence>
<feature type="non-terminal residue" evidence="1">
    <location>
        <position position="126"/>
    </location>
</feature>
<organism evidence="1 2">
    <name type="scientific">Suillus luteus UH-Slu-Lm8-n1</name>
    <dbReference type="NCBI Taxonomy" id="930992"/>
    <lineage>
        <taxon>Eukaryota</taxon>
        <taxon>Fungi</taxon>
        <taxon>Dikarya</taxon>
        <taxon>Basidiomycota</taxon>
        <taxon>Agaricomycotina</taxon>
        <taxon>Agaricomycetes</taxon>
        <taxon>Agaricomycetidae</taxon>
        <taxon>Boletales</taxon>
        <taxon>Suillineae</taxon>
        <taxon>Suillaceae</taxon>
        <taxon>Suillus</taxon>
    </lineage>
</organism>
<evidence type="ECO:0000313" key="2">
    <source>
        <dbReference type="Proteomes" id="UP000054485"/>
    </source>
</evidence>
<proteinExistence type="predicted"/>
<dbReference type="AlphaFoldDB" id="A0A0D0ACP6"/>
<dbReference type="EMBL" id="KN836473">
    <property type="protein sequence ID" value="KIK32002.1"/>
    <property type="molecule type" value="Genomic_DNA"/>
</dbReference>
<reference evidence="1 2" key="1">
    <citation type="submission" date="2014-04" db="EMBL/GenBank/DDBJ databases">
        <authorList>
            <consortium name="DOE Joint Genome Institute"/>
            <person name="Kuo A."/>
            <person name="Ruytinx J."/>
            <person name="Rineau F."/>
            <person name="Colpaert J."/>
            <person name="Kohler A."/>
            <person name="Nagy L.G."/>
            <person name="Floudas D."/>
            <person name="Copeland A."/>
            <person name="Barry K.W."/>
            <person name="Cichocki N."/>
            <person name="Veneault-Fourrey C."/>
            <person name="LaButti K."/>
            <person name="Lindquist E.A."/>
            <person name="Lipzen A."/>
            <person name="Lundell T."/>
            <person name="Morin E."/>
            <person name="Murat C."/>
            <person name="Sun H."/>
            <person name="Tunlid A."/>
            <person name="Henrissat B."/>
            <person name="Grigoriev I.V."/>
            <person name="Hibbett D.S."/>
            <person name="Martin F."/>
            <person name="Nordberg H.P."/>
            <person name="Cantor M.N."/>
            <person name="Hua S.X."/>
        </authorList>
    </citation>
    <scope>NUCLEOTIDE SEQUENCE [LARGE SCALE GENOMIC DNA]</scope>
    <source>
        <strain evidence="1 2">UH-Slu-Lm8-n1</strain>
    </source>
</reference>
<sequence>DVTRDLDSVIGVSDTLPYTSTLSIWPLSPFRETLRKDNHVKSHAYDSQSAEVQVPMHKIPNMPLGKVQQRHVVRIFFPRLYNAQWPVDRLPQDKLALIYDRCFCPMMLEIVPELRDMLPTCSQGPF</sequence>
<accession>A0A0D0ACP6</accession>
<protein>
    <submittedName>
        <fullName evidence="1">Uncharacterized protein</fullName>
    </submittedName>
</protein>
<dbReference type="Proteomes" id="UP000054485">
    <property type="component" value="Unassembled WGS sequence"/>
</dbReference>
<dbReference type="HOGENOM" id="CLU_1987018_0_0_1"/>
<feature type="non-terminal residue" evidence="1">
    <location>
        <position position="1"/>
    </location>
</feature>
<dbReference type="InParanoid" id="A0A0D0ACP6"/>
<dbReference type="OrthoDB" id="2603924at2759"/>
<gene>
    <name evidence="1" type="ORF">CY34DRAFT_102396</name>
</gene>
<name>A0A0D0ACP6_9AGAM</name>
<keyword evidence="2" id="KW-1185">Reference proteome</keyword>